<evidence type="ECO:0000313" key="1">
    <source>
        <dbReference type="EMBL" id="KAJ3492848.1"/>
    </source>
</evidence>
<sequence length="115" mass="12686">MARMAKVLRAIVRNDAMKEDPEQIYNGRVLGVAGKVLPDEELAVPVGRAVELSAAPEARAVVKGRLHGRDDLVEVDEVDVYVGEELRTHEAEASLADFFSENLNHDLFVKETSVM</sequence>
<reference evidence="1" key="1">
    <citation type="submission" date="2022-07" db="EMBL/GenBank/DDBJ databases">
        <title>Genome Sequence of Lecanicillium saksenae.</title>
        <authorList>
            <person name="Buettner E."/>
        </authorList>
    </citation>
    <scope>NUCLEOTIDE SEQUENCE</scope>
    <source>
        <strain evidence="1">VT-O1</strain>
    </source>
</reference>
<evidence type="ECO:0000313" key="2">
    <source>
        <dbReference type="Proteomes" id="UP001148737"/>
    </source>
</evidence>
<proteinExistence type="predicted"/>
<protein>
    <submittedName>
        <fullName evidence="1">Uncharacterized protein</fullName>
    </submittedName>
</protein>
<keyword evidence="2" id="KW-1185">Reference proteome</keyword>
<organism evidence="1 2">
    <name type="scientific">Lecanicillium saksenae</name>
    <dbReference type="NCBI Taxonomy" id="468837"/>
    <lineage>
        <taxon>Eukaryota</taxon>
        <taxon>Fungi</taxon>
        <taxon>Dikarya</taxon>
        <taxon>Ascomycota</taxon>
        <taxon>Pezizomycotina</taxon>
        <taxon>Sordariomycetes</taxon>
        <taxon>Hypocreomycetidae</taxon>
        <taxon>Hypocreales</taxon>
        <taxon>Cordycipitaceae</taxon>
        <taxon>Lecanicillium</taxon>
    </lineage>
</organism>
<name>A0ACC1QUP9_9HYPO</name>
<accession>A0ACC1QUP9</accession>
<gene>
    <name evidence="1" type="ORF">NLG97_g5108</name>
</gene>
<comment type="caution">
    <text evidence="1">The sequence shown here is derived from an EMBL/GenBank/DDBJ whole genome shotgun (WGS) entry which is preliminary data.</text>
</comment>
<dbReference type="Proteomes" id="UP001148737">
    <property type="component" value="Unassembled WGS sequence"/>
</dbReference>
<dbReference type="EMBL" id="JANAKD010000552">
    <property type="protein sequence ID" value="KAJ3492848.1"/>
    <property type="molecule type" value="Genomic_DNA"/>
</dbReference>